<dbReference type="OrthoDB" id="5525374at2"/>
<accession>A0A4V6NQB7</accession>
<evidence type="ECO:0000259" key="1">
    <source>
        <dbReference type="PROSITE" id="PS51186"/>
    </source>
</evidence>
<feature type="domain" description="N-acetyltransferase" evidence="1">
    <location>
        <begin position="20"/>
        <end position="172"/>
    </location>
</feature>
<dbReference type="RefSeq" id="WP_119013150.1">
    <property type="nucleotide sequence ID" value="NZ_QXNC01000013.1"/>
</dbReference>
<dbReference type="Gene3D" id="3.40.630.30">
    <property type="match status" value="1"/>
</dbReference>
<dbReference type="Proteomes" id="UP000295182">
    <property type="component" value="Unassembled WGS sequence"/>
</dbReference>
<dbReference type="Pfam" id="PF00583">
    <property type="entry name" value="Acetyltransf_1"/>
    <property type="match status" value="1"/>
</dbReference>
<organism evidence="2 3">
    <name type="scientific">Simplicispira metamorpha</name>
    <dbReference type="NCBI Taxonomy" id="80881"/>
    <lineage>
        <taxon>Bacteria</taxon>
        <taxon>Pseudomonadati</taxon>
        <taxon>Pseudomonadota</taxon>
        <taxon>Betaproteobacteria</taxon>
        <taxon>Burkholderiales</taxon>
        <taxon>Comamonadaceae</taxon>
        <taxon>Simplicispira</taxon>
    </lineage>
</organism>
<gene>
    <name evidence="2" type="ORF">EV674_11333</name>
</gene>
<name>A0A4V6NQB7_9BURK</name>
<evidence type="ECO:0000313" key="3">
    <source>
        <dbReference type="Proteomes" id="UP000295182"/>
    </source>
</evidence>
<dbReference type="GO" id="GO:0005840">
    <property type="term" value="C:ribosome"/>
    <property type="evidence" value="ECO:0007669"/>
    <property type="project" value="UniProtKB-KW"/>
</dbReference>
<reference evidence="2 3" key="1">
    <citation type="submission" date="2019-03" db="EMBL/GenBank/DDBJ databases">
        <title>Genomic Encyclopedia of Type Strains, Phase IV (KMG-IV): sequencing the most valuable type-strain genomes for metagenomic binning, comparative biology and taxonomic classification.</title>
        <authorList>
            <person name="Goeker M."/>
        </authorList>
    </citation>
    <scope>NUCLEOTIDE SEQUENCE [LARGE SCALE GENOMIC DNA]</scope>
    <source>
        <strain evidence="2 3">DSM 1837</strain>
    </source>
</reference>
<evidence type="ECO:0000313" key="2">
    <source>
        <dbReference type="EMBL" id="TCP17266.1"/>
    </source>
</evidence>
<sequence>MAVIVGPTLAKLLEGLPTAYGLKQRSEADMPFLRLLYAQTREDELAPVPWTAQQKEAFLADQFNKQHSHYLQHYPQAQWWVLTCRGLPMGRLYLEQTPHELRVMDISLMPNHRNQGLGNALMCSLLQHADCHQLTVGLHVEPFNPALRLYQRLGFSQAETRGVYLFMQRPPTAGSVKNEFVTRVTGIAPDGNHE</sequence>
<dbReference type="CDD" id="cd04301">
    <property type="entry name" value="NAT_SF"/>
    <property type="match status" value="1"/>
</dbReference>
<keyword evidence="2" id="KW-0687">Ribonucleoprotein</keyword>
<dbReference type="InterPro" id="IPR016181">
    <property type="entry name" value="Acyl_CoA_acyltransferase"/>
</dbReference>
<dbReference type="PROSITE" id="PS51186">
    <property type="entry name" value="GNAT"/>
    <property type="match status" value="1"/>
</dbReference>
<keyword evidence="2" id="KW-0689">Ribosomal protein</keyword>
<dbReference type="EMBL" id="SLXH01000013">
    <property type="protein sequence ID" value="TCP17266.1"/>
    <property type="molecule type" value="Genomic_DNA"/>
</dbReference>
<keyword evidence="3" id="KW-1185">Reference proteome</keyword>
<proteinExistence type="predicted"/>
<dbReference type="SUPFAM" id="SSF55729">
    <property type="entry name" value="Acyl-CoA N-acyltransferases (Nat)"/>
    <property type="match status" value="1"/>
</dbReference>
<dbReference type="InterPro" id="IPR000182">
    <property type="entry name" value="GNAT_dom"/>
</dbReference>
<protein>
    <submittedName>
        <fullName evidence="2">Ribosomal protein S18 acetylase RimI-like enzyme</fullName>
    </submittedName>
</protein>
<dbReference type="AlphaFoldDB" id="A0A4V6NQB7"/>
<comment type="caution">
    <text evidence="2">The sequence shown here is derived from an EMBL/GenBank/DDBJ whole genome shotgun (WGS) entry which is preliminary data.</text>
</comment>
<dbReference type="GO" id="GO:0016747">
    <property type="term" value="F:acyltransferase activity, transferring groups other than amino-acyl groups"/>
    <property type="evidence" value="ECO:0007669"/>
    <property type="project" value="InterPro"/>
</dbReference>